<dbReference type="RefSeq" id="WP_148717870.1">
    <property type="nucleotide sequence ID" value="NC_022785.1"/>
</dbReference>
<accession>A0A3L8R5Z7</accession>
<evidence type="ECO:0000313" key="2">
    <source>
        <dbReference type="Proteomes" id="UP000281594"/>
    </source>
</evidence>
<protein>
    <recommendedName>
        <fullName evidence="3">HEAT repeat-containing protein</fullName>
    </recommendedName>
</protein>
<name>A0A3L8R5Z7_STRRN</name>
<evidence type="ECO:0008006" key="3">
    <source>
        <dbReference type="Google" id="ProtNLM"/>
    </source>
</evidence>
<gene>
    <name evidence="1" type="ORF">D3C57_138100</name>
</gene>
<dbReference type="AlphaFoldDB" id="A0A3L8R5Z7"/>
<dbReference type="STRING" id="1343740.M271_05400"/>
<dbReference type="InterPro" id="IPR011989">
    <property type="entry name" value="ARM-like"/>
</dbReference>
<evidence type="ECO:0000313" key="1">
    <source>
        <dbReference type="EMBL" id="RLV75164.1"/>
    </source>
</evidence>
<proteinExistence type="predicted"/>
<dbReference type="InterPro" id="IPR016024">
    <property type="entry name" value="ARM-type_fold"/>
</dbReference>
<comment type="caution">
    <text evidence="1">The sequence shown here is derived from an EMBL/GenBank/DDBJ whole genome shotgun (WGS) entry which is preliminary data.</text>
</comment>
<dbReference type="Proteomes" id="UP000281594">
    <property type="component" value="Unassembled WGS sequence"/>
</dbReference>
<dbReference type="EMBL" id="QYCY01000002">
    <property type="protein sequence ID" value="RLV75164.1"/>
    <property type="molecule type" value="Genomic_DNA"/>
</dbReference>
<sequence>MGIKPSVQLARMQTFAWDRNWDITGATREDESPTRFSWVTIGGGTGIVYLEDPYIGVNYAVITGDSVDPVAEDIRSALDCWTFEEAVSQATGSPDRDAKIRGIYIGALSASAAERDRLVSTFQRLAGDSDADIRHALLVGIGYVGPDVRLRHIAEGLCDNDPDDEVRRDAELLLEGLGRLEQ</sequence>
<organism evidence="1 2">
    <name type="scientific">Streptomyces rapamycinicus (strain ATCC 29253 / DSM 41530 / NRRL 5491 / AYB-994)</name>
    <name type="common">Streptomyces hygroscopicus (strain ATCC 29253)</name>
    <dbReference type="NCBI Taxonomy" id="1343740"/>
    <lineage>
        <taxon>Bacteria</taxon>
        <taxon>Bacillati</taxon>
        <taxon>Actinomycetota</taxon>
        <taxon>Actinomycetes</taxon>
        <taxon>Kitasatosporales</taxon>
        <taxon>Streptomycetaceae</taxon>
        <taxon>Streptomyces</taxon>
        <taxon>Streptomyces violaceusniger group</taxon>
    </lineage>
</organism>
<dbReference type="SUPFAM" id="SSF48371">
    <property type="entry name" value="ARM repeat"/>
    <property type="match status" value="1"/>
</dbReference>
<reference evidence="1 2" key="1">
    <citation type="journal article" date="2018" name="J. Biol. Chem.">
        <title>Discovery of the actinoplanic acid pathway in Streptomyces rapamycinicus reveals a genetically conserved synergism with rapamycin.</title>
        <authorList>
            <person name="Mrak P."/>
            <person name="Krastel P."/>
            <person name="Pivk Lukancic P."/>
            <person name="Tao J."/>
            <person name="Pistorius D."/>
            <person name="Moore C.M."/>
        </authorList>
    </citation>
    <scope>NUCLEOTIDE SEQUENCE [LARGE SCALE GENOMIC DNA]</scope>
    <source>
        <strain evidence="1 2">NRRL 5491</strain>
    </source>
</reference>
<dbReference type="Gene3D" id="1.25.10.10">
    <property type="entry name" value="Leucine-rich Repeat Variant"/>
    <property type="match status" value="1"/>
</dbReference>